<dbReference type="PANTHER" id="PTHR14871:SF1">
    <property type="entry name" value="DYNEIN REGULATORY COMPLEX PROTEIN 9"/>
    <property type="match status" value="1"/>
</dbReference>
<evidence type="ECO:0000256" key="2">
    <source>
        <dbReference type="ARBA" id="ARBA00004316"/>
    </source>
</evidence>
<keyword evidence="4" id="KW-0206">Cytoskeleton</keyword>
<evidence type="ECO:0000313" key="6">
    <source>
        <dbReference type="EMBL" id="KAJ3590682.1"/>
    </source>
</evidence>
<dbReference type="OrthoDB" id="10254713at2759"/>
<comment type="caution">
    <text evidence="6">The sequence shown here is derived from an EMBL/GenBank/DDBJ whole genome shotgun (WGS) entry which is preliminary data.</text>
</comment>
<dbReference type="PANTHER" id="PTHR14871">
    <property type="entry name" value="DYNEIN REGULATORY COMPLEX PROTEIN 9"/>
    <property type="match status" value="1"/>
</dbReference>
<gene>
    <name evidence="6" type="ORF">NHX12_008631</name>
</gene>
<evidence type="ECO:0000256" key="3">
    <source>
        <dbReference type="ARBA" id="ARBA00022490"/>
    </source>
</evidence>
<dbReference type="GO" id="GO:0036126">
    <property type="term" value="C:sperm flagellum"/>
    <property type="evidence" value="ECO:0007669"/>
    <property type="project" value="TreeGrafter"/>
</dbReference>
<dbReference type="GO" id="GO:0007288">
    <property type="term" value="P:sperm axoneme assembly"/>
    <property type="evidence" value="ECO:0007669"/>
    <property type="project" value="TreeGrafter"/>
</dbReference>
<keyword evidence="5" id="KW-0966">Cell projection</keyword>
<evidence type="ECO:0000256" key="1">
    <source>
        <dbReference type="ARBA" id="ARBA00004245"/>
    </source>
</evidence>
<evidence type="ECO:0000256" key="5">
    <source>
        <dbReference type="ARBA" id="ARBA00023273"/>
    </source>
</evidence>
<evidence type="ECO:0000256" key="4">
    <source>
        <dbReference type="ARBA" id="ARBA00023212"/>
    </source>
</evidence>
<dbReference type="Proteomes" id="UP001148018">
    <property type="component" value="Unassembled WGS sequence"/>
</dbReference>
<evidence type="ECO:0000313" key="7">
    <source>
        <dbReference type="Proteomes" id="UP001148018"/>
    </source>
</evidence>
<dbReference type="GO" id="GO:0005737">
    <property type="term" value="C:cytoplasm"/>
    <property type="evidence" value="ECO:0007669"/>
    <property type="project" value="TreeGrafter"/>
</dbReference>
<dbReference type="EMBL" id="JANIIK010000114">
    <property type="protein sequence ID" value="KAJ3590682.1"/>
    <property type="molecule type" value="Genomic_DNA"/>
</dbReference>
<protein>
    <submittedName>
        <fullName evidence="6">Uncharacterized protein</fullName>
    </submittedName>
</protein>
<dbReference type="AlphaFoldDB" id="A0A9Q0I887"/>
<dbReference type="GO" id="GO:0005856">
    <property type="term" value="C:cytoskeleton"/>
    <property type="evidence" value="ECO:0007669"/>
    <property type="project" value="UniProtKB-SubCell"/>
</dbReference>
<comment type="subcellular location">
    <subcellularLocation>
        <location evidence="2">Cell projection</location>
    </subcellularLocation>
    <subcellularLocation>
        <location evidence="1">Cytoplasm</location>
        <location evidence="1">Cytoskeleton</location>
    </subcellularLocation>
</comment>
<accession>A0A9Q0I887</accession>
<dbReference type="InterPro" id="IPR042618">
    <property type="entry name" value="IQCG"/>
</dbReference>
<keyword evidence="3" id="KW-0963">Cytoplasm</keyword>
<name>A0A9Q0I887_9TELE</name>
<proteinExistence type="predicted"/>
<sequence length="183" mass="21185">MRWSQVLSVCVVLEDSVDQLAVLGHITYVKQVLSRVVCELRERQVYCSLQQEVEEEAERKAALRDIITRAEDGFRRRDQLQKHLQNVHQQNSQDLKRREQLVALLQDRLQEVRLRTSAEGQYTGSSSQLLLFQTNKVNSRAQSVLENSTALLLAQLEEERRTHQESVTFLKEQQEVGRVSTSP</sequence>
<keyword evidence="7" id="KW-1185">Reference proteome</keyword>
<organism evidence="6 7">
    <name type="scientific">Muraenolepis orangiensis</name>
    <name type="common">Patagonian moray cod</name>
    <dbReference type="NCBI Taxonomy" id="630683"/>
    <lineage>
        <taxon>Eukaryota</taxon>
        <taxon>Metazoa</taxon>
        <taxon>Chordata</taxon>
        <taxon>Craniata</taxon>
        <taxon>Vertebrata</taxon>
        <taxon>Euteleostomi</taxon>
        <taxon>Actinopterygii</taxon>
        <taxon>Neopterygii</taxon>
        <taxon>Teleostei</taxon>
        <taxon>Neoteleostei</taxon>
        <taxon>Acanthomorphata</taxon>
        <taxon>Zeiogadaria</taxon>
        <taxon>Gadariae</taxon>
        <taxon>Gadiformes</taxon>
        <taxon>Muraenolepidoidei</taxon>
        <taxon>Muraenolepididae</taxon>
        <taxon>Muraenolepis</taxon>
    </lineage>
</organism>
<reference evidence="6" key="1">
    <citation type="submission" date="2022-07" db="EMBL/GenBank/DDBJ databases">
        <title>Chromosome-level genome of Muraenolepis orangiensis.</title>
        <authorList>
            <person name="Kim J."/>
        </authorList>
    </citation>
    <scope>NUCLEOTIDE SEQUENCE</scope>
    <source>
        <strain evidence="6">KU_S4_2022</strain>
        <tissue evidence="6">Muscle</tissue>
    </source>
</reference>